<feature type="region of interest" description="Disordered" evidence="1">
    <location>
        <begin position="34"/>
        <end position="57"/>
    </location>
</feature>
<evidence type="ECO:0000313" key="3">
    <source>
        <dbReference type="Proteomes" id="UP000004728"/>
    </source>
</evidence>
<feature type="compositionally biased region" description="Basic and acidic residues" evidence="1">
    <location>
        <begin position="45"/>
        <end position="57"/>
    </location>
</feature>
<dbReference type="AlphaFoldDB" id="F1ZAJ2"/>
<gene>
    <name evidence="2" type="ORF">Y88_0425</name>
</gene>
<name>F1ZAJ2_9SPHN</name>
<evidence type="ECO:0000256" key="1">
    <source>
        <dbReference type="SAM" id="MobiDB-lite"/>
    </source>
</evidence>
<feature type="region of interest" description="Disordered" evidence="1">
    <location>
        <begin position="1"/>
        <end position="21"/>
    </location>
</feature>
<dbReference type="InParanoid" id="F1ZAJ2"/>
<sequence>MKPGSLRILNDRFPREPTFPQPLLNGMSWSAAANSGTRRRGTKRLFVEDPINDRRCR</sequence>
<keyword evidence="3" id="KW-1185">Reference proteome</keyword>
<comment type="caution">
    <text evidence="2">The sequence shown here is derived from an EMBL/GenBank/DDBJ whole genome shotgun (WGS) entry which is preliminary data.</text>
</comment>
<accession>F1ZAJ2</accession>
<organism evidence="2 3">
    <name type="scientific">Novosphingobium nitrogenifigens DSM 19370</name>
    <dbReference type="NCBI Taxonomy" id="983920"/>
    <lineage>
        <taxon>Bacteria</taxon>
        <taxon>Pseudomonadati</taxon>
        <taxon>Pseudomonadota</taxon>
        <taxon>Alphaproteobacteria</taxon>
        <taxon>Sphingomonadales</taxon>
        <taxon>Sphingomonadaceae</taxon>
        <taxon>Novosphingobium</taxon>
    </lineage>
</organism>
<dbReference type="Proteomes" id="UP000004728">
    <property type="component" value="Unassembled WGS sequence"/>
</dbReference>
<reference evidence="2 3" key="1">
    <citation type="journal article" date="2012" name="J. Bacteriol.">
        <title>Draft Genome Sequence of Novosphingobium nitrogenifigens Y88T.</title>
        <authorList>
            <person name="Strabala T.J."/>
            <person name="Macdonald L."/>
            <person name="Liu V."/>
            <person name="Smit A.M."/>
        </authorList>
    </citation>
    <scope>NUCLEOTIDE SEQUENCE [LARGE SCALE GENOMIC DNA]</scope>
    <source>
        <strain evidence="2 3">DSM 19370</strain>
    </source>
</reference>
<proteinExistence type="predicted"/>
<evidence type="ECO:0000313" key="2">
    <source>
        <dbReference type="EMBL" id="EGD58371.1"/>
    </source>
</evidence>
<dbReference type="HOGENOM" id="CLU_2992234_0_0_5"/>
<protein>
    <submittedName>
        <fullName evidence="2">Uncharacterized protein</fullName>
    </submittedName>
</protein>
<dbReference type="EMBL" id="AEWJ01000042">
    <property type="protein sequence ID" value="EGD58371.1"/>
    <property type="molecule type" value="Genomic_DNA"/>
</dbReference>